<dbReference type="Proteomes" id="UP000238348">
    <property type="component" value="Chromosome"/>
</dbReference>
<dbReference type="Gene3D" id="3.40.630.30">
    <property type="match status" value="1"/>
</dbReference>
<gene>
    <name evidence="2" type="ORF">SOCE26_067720</name>
</gene>
<proteinExistence type="predicted"/>
<dbReference type="AlphaFoldDB" id="A0A2L0F162"/>
<dbReference type="EMBL" id="CP012673">
    <property type="protein sequence ID" value="AUX45290.1"/>
    <property type="molecule type" value="Genomic_DNA"/>
</dbReference>
<protein>
    <recommendedName>
        <fullName evidence="1">N-acetyltransferase domain-containing protein</fullName>
    </recommendedName>
</protein>
<dbReference type="CDD" id="cd04301">
    <property type="entry name" value="NAT_SF"/>
    <property type="match status" value="1"/>
</dbReference>
<organism evidence="2 3">
    <name type="scientific">Sorangium cellulosum</name>
    <name type="common">Polyangium cellulosum</name>
    <dbReference type="NCBI Taxonomy" id="56"/>
    <lineage>
        <taxon>Bacteria</taxon>
        <taxon>Pseudomonadati</taxon>
        <taxon>Myxococcota</taxon>
        <taxon>Polyangia</taxon>
        <taxon>Polyangiales</taxon>
        <taxon>Polyangiaceae</taxon>
        <taxon>Sorangium</taxon>
    </lineage>
</organism>
<dbReference type="SUPFAM" id="SSF55729">
    <property type="entry name" value="Acyl-CoA N-acyltransferases (Nat)"/>
    <property type="match status" value="1"/>
</dbReference>
<dbReference type="PROSITE" id="PS51186">
    <property type="entry name" value="GNAT"/>
    <property type="match status" value="1"/>
</dbReference>
<reference evidence="2 3" key="1">
    <citation type="submission" date="2015-09" db="EMBL/GenBank/DDBJ databases">
        <title>Sorangium comparison.</title>
        <authorList>
            <person name="Zaburannyi N."/>
            <person name="Bunk B."/>
            <person name="Overmann J."/>
            <person name="Mueller R."/>
        </authorList>
    </citation>
    <scope>NUCLEOTIDE SEQUENCE [LARGE SCALE GENOMIC DNA]</scope>
    <source>
        <strain evidence="2 3">So ce26</strain>
    </source>
</reference>
<evidence type="ECO:0000313" key="2">
    <source>
        <dbReference type="EMBL" id="AUX45290.1"/>
    </source>
</evidence>
<evidence type="ECO:0000313" key="3">
    <source>
        <dbReference type="Proteomes" id="UP000238348"/>
    </source>
</evidence>
<dbReference type="InterPro" id="IPR000182">
    <property type="entry name" value="GNAT_dom"/>
</dbReference>
<dbReference type="GO" id="GO:0016747">
    <property type="term" value="F:acyltransferase activity, transferring groups other than amino-acyl groups"/>
    <property type="evidence" value="ECO:0007669"/>
    <property type="project" value="InterPro"/>
</dbReference>
<sequence>MEADGEEDRPLLAAHAALVAAGVIAPLALNAADTRLWADCELASLVECRFFERLDPAARGRELRDVWGPRATRDGAPLGTPHAGARYVVPYWLLEGGCRAGTIALSTGALGPPLLEVSSLYVLPACRGRGVAGAALRRADEAARAAGVSGLHVRTSWAWQPAVRFYLGLRMWVAGWQHALVFTWRRGLPAPAVEIGEREATFSVEEGGRRERLLGASREGDRLGWVESPRMELYRAEGSEVATLAPATFAVALAARGYPLIRSAARWAERRASSDVGQPEGLAYKIELFEAVDRSYGFEVRTPRIPGLLYREYEDIDG</sequence>
<evidence type="ECO:0000259" key="1">
    <source>
        <dbReference type="PROSITE" id="PS51186"/>
    </source>
</evidence>
<dbReference type="Pfam" id="PF00583">
    <property type="entry name" value="Acetyltransf_1"/>
    <property type="match status" value="1"/>
</dbReference>
<accession>A0A2L0F162</accession>
<name>A0A2L0F162_SORCE</name>
<dbReference type="InterPro" id="IPR016181">
    <property type="entry name" value="Acyl_CoA_acyltransferase"/>
</dbReference>
<feature type="domain" description="N-acetyltransferase" evidence="1">
    <location>
        <begin position="46"/>
        <end position="200"/>
    </location>
</feature>